<keyword evidence="3" id="KW-1185">Reference proteome</keyword>
<dbReference type="KEGG" id="cthi:THC_1367"/>
<sequence length="368" mass="40542">MKTKVFLLGISFLALTSMAEAFELKTEKMGKLEVNGALSGYLLSGKRIEENAKETRIDIASTLISVSKKATPLGFTLMGGAFATPVIGLDTYKTSDNVDLFSPLPLAFLEVSPSEGLSISAGRMGTIIGYESPFTFQNNYLQRGLVWNMQPLFTHGIRLSYNWKLLSAKIGINDAYYSLGVDSNTPSGWKRKLAYALEGSLGITPVKDFSLSFNFLIPEKDARPNEAANPANKQQYNLIMSYTLGNFTLAGDLLYVYAPDSQKAQVPYSAKAYGGALHFSYDYAPFKLALRAEYVKDKKDKGGIDLVGLGENNRGYTLTFTPGYYKDPFFIRAEISYVKAKEDFADIKGGNPTRDSQTRVGFEVGLKF</sequence>
<dbReference type="EMBL" id="AP014945">
    <property type="protein sequence ID" value="BAU23733.1"/>
    <property type="molecule type" value="Genomic_DNA"/>
</dbReference>
<evidence type="ECO:0000256" key="1">
    <source>
        <dbReference type="SAM" id="SignalP"/>
    </source>
</evidence>
<dbReference type="RefSeq" id="WP_197650952.1">
    <property type="nucleotide sequence ID" value="NZ_AP014945.1"/>
</dbReference>
<dbReference type="Proteomes" id="UP000068196">
    <property type="component" value="Chromosome"/>
</dbReference>
<feature type="signal peptide" evidence="1">
    <location>
        <begin position="1"/>
        <end position="21"/>
    </location>
</feature>
<accession>A0A0U5BY83</accession>
<dbReference type="AlphaFoldDB" id="A0A0U5BY83"/>
<keyword evidence="1" id="KW-0732">Signal</keyword>
<protein>
    <recommendedName>
        <fullName evidence="4">Porin</fullName>
    </recommendedName>
</protein>
<evidence type="ECO:0000313" key="2">
    <source>
        <dbReference type="EMBL" id="BAU23733.1"/>
    </source>
</evidence>
<dbReference type="InterPro" id="IPR023614">
    <property type="entry name" value="Porin_dom_sf"/>
</dbReference>
<reference evidence="2 3" key="1">
    <citation type="journal article" date="2016" name="Int. J. Syst. Evol. Microbiol.">
        <title>Caldimicrobium thiodismutans sp. nov., a sulfur-disproportionating bacterium isolated from a hot spring, and emended description of the genus Caldimicrobium.</title>
        <authorList>
            <person name="Kojima H."/>
            <person name="Umezawa K."/>
            <person name="Fukui M."/>
        </authorList>
    </citation>
    <scope>NUCLEOTIDE SEQUENCE [LARGE SCALE GENOMIC DNA]</scope>
    <source>
        <strain evidence="2 3">TF1</strain>
    </source>
</reference>
<evidence type="ECO:0008006" key="4">
    <source>
        <dbReference type="Google" id="ProtNLM"/>
    </source>
</evidence>
<dbReference type="STRING" id="1653476.THC_1367"/>
<dbReference type="Pfam" id="PF07642">
    <property type="entry name" value="BBP2"/>
    <property type="match status" value="1"/>
</dbReference>
<feature type="chain" id="PRO_5006855515" description="Porin" evidence="1">
    <location>
        <begin position="22"/>
        <end position="368"/>
    </location>
</feature>
<reference evidence="3" key="2">
    <citation type="journal article" date="2016" name="Int. J. Syst. Evol. Microbiol.">
        <title>Caldimicrobium thiodismutans sp. nov., a sulfur-disproportionating bacterium isolated from a hot spring.</title>
        <authorList>
            <person name="Kojima H."/>
            <person name="Umezawa K."/>
            <person name="Fukui M."/>
        </authorList>
    </citation>
    <scope>NUCLEOTIDE SEQUENCE [LARGE SCALE GENOMIC DNA]</scope>
    <source>
        <strain evidence="3">TF1</strain>
    </source>
</reference>
<gene>
    <name evidence="2" type="ORF">THC_1367</name>
</gene>
<evidence type="ECO:0000313" key="3">
    <source>
        <dbReference type="Proteomes" id="UP000068196"/>
    </source>
</evidence>
<dbReference type="InterPro" id="IPR011486">
    <property type="entry name" value="BBP2"/>
</dbReference>
<organism evidence="2 3">
    <name type="scientific">Caldimicrobium thiodismutans</name>
    <dbReference type="NCBI Taxonomy" id="1653476"/>
    <lineage>
        <taxon>Bacteria</taxon>
        <taxon>Pseudomonadati</taxon>
        <taxon>Thermodesulfobacteriota</taxon>
        <taxon>Thermodesulfobacteria</taxon>
        <taxon>Thermodesulfobacteriales</taxon>
        <taxon>Thermodesulfobacteriaceae</taxon>
        <taxon>Caldimicrobium</taxon>
    </lineage>
</organism>
<proteinExistence type="predicted"/>
<dbReference type="Gene3D" id="2.40.160.10">
    <property type="entry name" value="Porin"/>
    <property type="match status" value="1"/>
</dbReference>
<dbReference type="SUPFAM" id="SSF56935">
    <property type="entry name" value="Porins"/>
    <property type="match status" value="1"/>
</dbReference>
<name>A0A0U5BY83_9BACT</name>